<dbReference type="KEGG" id="xce:Xcel_0680"/>
<dbReference type="STRING" id="446471.Xcel_0680"/>
<dbReference type="EMBL" id="CP001821">
    <property type="protein sequence ID" value="ACZ29719.1"/>
    <property type="molecule type" value="Genomic_DNA"/>
</dbReference>
<comment type="similarity">
    <text evidence="1">Belongs to the LOR family.</text>
</comment>
<keyword evidence="3" id="KW-1185">Reference proteome</keyword>
<dbReference type="Pfam" id="PF04525">
    <property type="entry name" value="LOR"/>
    <property type="match status" value="1"/>
</dbReference>
<gene>
    <name evidence="2" type="ordered locus">Xcel_0680</name>
</gene>
<protein>
    <recommendedName>
        <fullName evidence="4">LURP-one-related family protein</fullName>
    </recommendedName>
</protein>
<reference evidence="2 3" key="2">
    <citation type="journal article" date="2010" name="Stand. Genomic Sci.">
        <title>Complete genome sequence of Xylanimonas cellulosilytica type strain (XIL07).</title>
        <authorList>
            <person name="Foster B."/>
            <person name="Pukall R."/>
            <person name="Abt B."/>
            <person name="Nolan M."/>
            <person name="Glavina Del Rio T."/>
            <person name="Chen F."/>
            <person name="Lucas S."/>
            <person name="Tice H."/>
            <person name="Pitluck S."/>
            <person name="Cheng J.-F."/>
            <person name="Chertkov O."/>
            <person name="Brettin T."/>
            <person name="Han C."/>
            <person name="Detter J.C."/>
            <person name="Bruce D."/>
            <person name="Goodwin L."/>
            <person name="Ivanova N."/>
            <person name="Mavromatis K."/>
            <person name="Pati A."/>
            <person name="Mikhailova N."/>
            <person name="Chen A."/>
            <person name="Palaniappan K."/>
            <person name="Land M."/>
            <person name="Hauser L."/>
            <person name="Chang Y.-J."/>
            <person name="Jeffries C.D."/>
            <person name="Chain P."/>
            <person name="Rohde M."/>
            <person name="Goeker M."/>
            <person name="Bristow J."/>
            <person name="Eisen J.A."/>
            <person name="Markowitz V."/>
            <person name="Hugenholtz P."/>
            <person name="Kyrpides N.C."/>
            <person name="Klenk H.-P."/>
            <person name="Lapidus A."/>
        </authorList>
    </citation>
    <scope>NUCLEOTIDE SEQUENCE [LARGE SCALE GENOMIC DNA]</scope>
    <source>
        <strain evidence="3">DSM 15894 / CECT 5975 / LMG 20990 / XIL07</strain>
    </source>
</reference>
<dbReference type="InterPro" id="IPR025659">
    <property type="entry name" value="Tubby-like_C"/>
</dbReference>
<dbReference type="InterPro" id="IPR007612">
    <property type="entry name" value="LOR"/>
</dbReference>
<dbReference type="Gene3D" id="2.40.160.200">
    <property type="entry name" value="LURP1-related"/>
    <property type="match status" value="1"/>
</dbReference>
<dbReference type="SUPFAM" id="SSF54518">
    <property type="entry name" value="Tubby C-terminal domain-like"/>
    <property type="match status" value="1"/>
</dbReference>
<reference evidence="3" key="1">
    <citation type="submission" date="2009-11" db="EMBL/GenBank/DDBJ databases">
        <title>The complete chromosome of Xylanimonas cellulosilytica DSM 15894.</title>
        <authorList>
            <consortium name="US DOE Joint Genome Institute (JGI-PGF)"/>
            <person name="Lucas S."/>
            <person name="Copeland A."/>
            <person name="Lapidus A."/>
            <person name="Glavina del Rio T."/>
            <person name="Dalin E."/>
            <person name="Tice H."/>
            <person name="Bruce D."/>
            <person name="Goodwin L."/>
            <person name="Pitluck S."/>
            <person name="Kyrpides N."/>
            <person name="Mavromatis K."/>
            <person name="Ivanova N."/>
            <person name="Mikhailova N."/>
            <person name="Foster B."/>
            <person name="Clum A."/>
            <person name="Brettin T."/>
            <person name="Detter J.C."/>
            <person name="Han C."/>
            <person name="Larimer F."/>
            <person name="Land M."/>
            <person name="Hauser L."/>
            <person name="Markowitz V."/>
            <person name="Cheng J.F."/>
            <person name="Hugenholtz P."/>
            <person name="Woyke T."/>
            <person name="Wu D."/>
            <person name="Gehrich-Schroeter G."/>
            <person name="Schneider S."/>
            <person name="Pukall S.R."/>
            <person name="Klenk H.P."/>
            <person name="Eisen J.A."/>
        </authorList>
    </citation>
    <scope>NUCLEOTIDE SEQUENCE [LARGE SCALE GENOMIC DNA]</scope>
    <source>
        <strain evidence="3">DSM 15894 / CECT 5975 / LMG 20990 / XIL07</strain>
    </source>
</reference>
<dbReference type="eggNOG" id="COG4894">
    <property type="taxonomic scope" value="Bacteria"/>
</dbReference>
<dbReference type="AlphaFoldDB" id="D1BXA9"/>
<organism evidence="2 3">
    <name type="scientific">Xylanimonas cellulosilytica (strain DSM 15894 / JCM 12276 / CECT 5975 / KCTC 9989 / LMG 20990 / NBRC 107835 / XIL07)</name>
    <dbReference type="NCBI Taxonomy" id="446471"/>
    <lineage>
        <taxon>Bacteria</taxon>
        <taxon>Bacillati</taxon>
        <taxon>Actinomycetota</taxon>
        <taxon>Actinomycetes</taxon>
        <taxon>Micrococcales</taxon>
        <taxon>Promicromonosporaceae</taxon>
        <taxon>Xylanimonas</taxon>
    </lineage>
</organism>
<evidence type="ECO:0000256" key="1">
    <source>
        <dbReference type="ARBA" id="ARBA00005437"/>
    </source>
</evidence>
<accession>D1BXA9</accession>
<proteinExistence type="inferred from homology"/>
<dbReference type="Proteomes" id="UP000002255">
    <property type="component" value="Chromosome"/>
</dbReference>
<evidence type="ECO:0000313" key="3">
    <source>
        <dbReference type="Proteomes" id="UP000002255"/>
    </source>
</evidence>
<sequence>MHRLFIDQKLWSVRERFTVNDESGRPVYQVEGSLFQIPKQFTIRDVAGRERARVWKQPMSWLARFFVEVEGVQVATIRKELSFLRPRYSIEGPGLSVTGDFWNMSFELHRGASPIGRVDKKWMTVRDRYAVEVDNPDDELVVLGVVLAIDYVKRQEQAAASAG</sequence>
<evidence type="ECO:0008006" key="4">
    <source>
        <dbReference type="Google" id="ProtNLM"/>
    </source>
</evidence>
<dbReference type="OrthoDB" id="4863874at2"/>
<dbReference type="HOGENOM" id="CLU_108507_2_0_11"/>
<dbReference type="RefSeq" id="WP_012877461.1">
    <property type="nucleotide sequence ID" value="NC_013530.1"/>
</dbReference>
<dbReference type="InterPro" id="IPR038595">
    <property type="entry name" value="LOR_sf"/>
</dbReference>
<evidence type="ECO:0000313" key="2">
    <source>
        <dbReference type="EMBL" id="ACZ29719.1"/>
    </source>
</evidence>
<name>D1BXA9_XYLCX</name>